<dbReference type="PANTHER" id="PTHR30043:SF9">
    <property type="entry name" value="PHOSPHONATES TRANSPORT SYSTEM PERMEASE PROTEIN"/>
    <property type="match status" value="1"/>
</dbReference>
<keyword evidence="3 6" id="KW-0812">Transmembrane</keyword>
<organism evidence="8 9">
    <name type="scientific">Marivibrio halodurans</name>
    <dbReference type="NCBI Taxonomy" id="2039722"/>
    <lineage>
        <taxon>Bacteria</taxon>
        <taxon>Pseudomonadati</taxon>
        <taxon>Pseudomonadota</taxon>
        <taxon>Alphaproteobacteria</taxon>
        <taxon>Rhodospirillales</taxon>
        <taxon>Rhodospirillaceae</taxon>
        <taxon>Marivibrio</taxon>
    </lineage>
</organism>
<evidence type="ECO:0000256" key="2">
    <source>
        <dbReference type="ARBA" id="ARBA00022448"/>
    </source>
</evidence>
<evidence type="ECO:0000256" key="1">
    <source>
        <dbReference type="ARBA" id="ARBA00004651"/>
    </source>
</evidence>
<dbReference type="PANTHER" id="PTHR30043">
    <property type="entry name" value="PHOSPHONATES TRANSPORT SYSTEM PERMEASE PROTEIN"/>
    <property type="match status" value="1"/>
</dbReference>
<comment type="subcellular location">
    <subcellularLocation>
        <location evidence="1 6">Cell membrane</location>
        <topology evidence="1 6">Multi-pass membrane protein</topology>
    </subcellularLocation>
</comment>
<evidence type="ECO:0000259" key="7">
    <source>
        <dbReference type="PROSITE" id="PS50928"/>
    </source>
</evidence>
<dbReference type="Gene3D" id="1.10.3720.10">
    <property type="entry name" value="MetI-like"/>
    <property type="match status" value="1"/>
</dbReference>
<dbReference type="RefSeq" id="WP_210681193.1">
    <property type="nucleotide sequence ID" value="NZ_JAGMWN010000002.1"/>
</dbReference>
<dbReference type="CDD" id="cd06261">
    <property type="entry name" value="TM_PBP2"/>
    <property type="match status" value="1"/>
</dbReference>
<keyword evidence="9" id="KW-1185">Reference proteome</keyword>
<evidence type="ECO:0000256" key="6">
    <source>
        <dbReference type="RuleBase" id="RU363032"/>
    </source>
</evidence>
<dbReference type="InterPro" id="IPR035906">
    <property type="entry name" value="MetI-like_sf"/>
</dbReference>
<reference evidence="8" key="1">
    <citation type="submission" date="2021-04" db="EMBL/GenBank/DDBJ databases">
        <authorList>
            <person name="Zhang D.-C."/>
        </authorList>
    </citation>
    <scope>NUCLEOTIDE SEQUENCE</scope>
    <source>
        <strain evidence="8">CGMCC 1.15697</strain>
    </source>
</reference>
<evidence type="ECO:0000256" key="4">
    <source>
        <dbReference type="ARBA" id="ARBA00022989"/>
    </source>
</evidence>
<evidence type="ECO:0000256" key="3">
    <source>
        <dbReference type="ARBA" id="ARBA00022692"/>
    </source>
</evidence>
<dbReference type="Pfam" id="PF00528">
    <property type="entry name" value="BPD_transp_1"/>
    <property type="match status" value="1"/>
</dbReference>
<dbReference type="SUPFAM" id="SSF161098">
    <property type="entry name" value="MetI-like"/>
    <property type="match status" value="1"/>
</dbReference>
<dbReference type="GO" id="GO:0015416">
    <property type="term" value="F:ABC-type phosphonate transporter activity"/>
    <property type="evidence" value="ECO:0007669"/>
    <property type="project" value="InterPro"/>
</dbReference>
<evidence type="ECO:0000313" key="8">
    <source>
        <dbReference type="EMBL" id="MBP5856628.1"/>
    </source>
</evidence>
<gene>
    <name evidence="8" type="primary">phnE</name>
    <name evidence="8" type="ORF">KAJ83_06385</name>
</gene>
<keyword evidence="5 6" id="KW-0472">Membrane</keyword>
<dbReference type="InterPro" id="IPR000515">
    <property type="entry name" value="MetI-like"/>
</dbReference>
<accession>A0A8J7SHT0</accession>
<feature type="domain" description="ABC transmembrane type-1" evidence="7">
    <location>
        <begin position="254"/>
        <end position="438"/>
    </location>
</feature>
<feature type="transmembrane region" description="Helical" evidence="6">
    <location>
        <begin position="305"/>
        <end position="329"/>
    </location>
</feature>
<evidence type="ECO:0000256" key="5">
    <source>
        <dbReference type="ARBA" id="ARBA00023136"/>
    </source>
</evidence>
<dbReference type="PROSITE" id="PS50928">
    <property type="entry name" value="ABC_TM1"/>
    <property type="match status" value="1"/>
</dbReference>
<keyword evidence="4 6" id="KW-1133">Transmembrane helix</keyword>
<dbReference type="GO" id="GO:0005886">
    <property type="term" value="C:plasma membrane"/>
    <property type="evidence" value="ECO:0007669"/>
    <property type="project" value="UniProtKB-SubCell"/>
</dbReference>
<comment type="similarity">
    <text evidence="6">Belongs to the binding-protein-dependent transport system permease family.</text>
</comment>
<feature type="transmembrane region" description="Helical" evidence="6">
    <location>
        <begin position="420"/>
        <end position="441"/>
    </location>
</feature>
<dbReference type="NCBIfam" id="TIGR01097">
    <property type="entry name" value="PhnE"/>
    <property type="match status" value="1"/>
</dbReference>
<protein>
    <submittedName>
        <fullName evidence="8">Phosphonate ABC transporter, permease protein PhnE</fullName>
    </submittedName>
</protein>
<feature type="transmembrane region" description="Helical" evidence="6">
    <location>
        <begin position="258"/>
        <end position="284"/>
    </location>
</feature>
<dbReference type="AlphaFoldDB" id="A0A8J7SHT0"/>
<sequence>MTTASATTLGTDEIDRRFAAVLARSRRQIFWPVGLALGVLVYLVYAWIAFDMTSLVQQSRFDRAAILALDSFAYKVHVTEDLRDAGAPLEISIEGARQGGFREDPDWVVRTETGAAVDLGDGYRAVIEGRTLTLTGPGLDGPVEARVLEDGTVEATGSRPDWVKVNDRRFEARPTLFQRVRITRTRIELHRYFVGWENFWFDYDSPYHGMGLMQAWAYAGSQPQIEEGISNRALIFSNFWTNKEWQHGDVFKALLETILMALLGTLVASIVGLPLAFLAARNFNPVMASRMAVRRVFDFLRGIDMLVWSLIFIRAFGLGPLTGIMAIAFTDTGTLGKLFSEAIENIDGKQVDGVKSTGASPVQRYRFGVIPQILPIFVAQSLYYLESNTRSATIIGALGAGGIGLKLVETLRTGVDWENTFYIILLTIAVVIAMDIFSGWLRRKLITDA</sequence>
<comment type="caution">
    <text evidence="8">The sequence shown here is derived from an EMBL/GenBank/DDBJ whole genome shotgun (WGS) entry which is preliminary data.</text>
</comment>
<dbReference type="InterPro" id="IPR005769">
    <property type="entry name" value="PhnE/PtxC"/>
</dbReference>
<dbReference type="Proteomes" id="UP000672602">
    <property type="component" value="Unassembled WGS sequence"/>
</dbReference>
<proteinExistence type="inferred from homology"/>
<name>A0A8J7SHT0_9PROT</name>
<feature type="transmembrane region" description="Helical" evidence="6">
    <location>
        <begin position="29"/>
        <end position="50"/>
    </location>
</feature>
<evidence type="ECO:0000313" key="9">
    <source>
        <dbReference type="Proteomes" id="UP000672602"/>
    </source>
</evidence>
<dbReference type="EMBL" id="JAGMWN010000002">
    <property type="protein sequence ID" value="MBP5856628.1"/>
    <property type="molecule type" value="Genomic_DNA"/>
</dbReference>
<keyword evidence="2 6" id="KW-0813">Transport</keyword>